<dbReference type="RefSeq" id="WP_164364712.1">
    <property type="nucleotide sequence ID" value="NZ_CP066776.1"/>
</dbReference>
<name>A0A6B3L937_9BACT</name>
<dbReference type="AlphaFoldDB" id="A0A6B3L937"/>
<protein>
    <recommendedName>
        <fullName evidence="2">UPF0225 protein G3M56_013555</fullName>
    </recommendedName>
</protein>
<keyword evidence="5" id="KW-1185">Reference proteome</keyword>
<dbReference type="HAMAP" id="MF_00612">
    <property type="entry name" value="UPF0225"/>
    <property type="match status" value="1"/>
</dbReference>
<dbReference type="SUPFAM" id="SSF54427">
    <property type="entry name" value="NTF2-like"/>
    <property type="match status" value="1"/>
</dbReference>
<feature type="domain" description="YchJ-like middle NTF2-like" evidence="3">
    <location>
        <begin position="38"/>
        <end position="137"/>
    </location>
</feature>
<dbReference type="PANTHER" id="PTHR33747:SF1">
    <property type="entry name" value="ADENYLATE CYCLASE-ASSOCIATED CAP C-TERMINAL DOMAIN-CONTAINING PROTEIN"/>
    <property type="match status" value="1"/>
</dbReference>
<evidence type="ECO:0000313" key="5">
    <source>
        <dbReference type="Proteomes" id="UP000475117"/>
    </source>
</evidence>
<evidence type="ECO:0000313" key="4">
    <source>
        <dbReference type="EMBL" id="QQL44884.1"/>
    </source>
</evidence>
<dbReference type="InterPro" id="IPR032710">
    <property type="entry name" value="NTF2-like_dom_sf"/>
</dbReference>
<accession>A0A6B3L937</accession>
<dbReference type="Pfam" id="PF17775">
    <property type="entry name" value="YchJ_M-like"/>
    <property type="match status" value="1"/>
</dbReference>
<dbReference type="EMBL" id="CP066776">
    <property type="protein sequence ID" value="QQL44884.1"/>
    <property type="molecule type" value="Genomic_DNA"/>
</dbReference>
<reference evidence="4 5" key="1">
    <citation type="submission" date="2020-12" db="EMBL/GenBank/DDBJ databases">
        <title>Sulforoseuscoccus oceanibium gen. nov., sp. nov., a representative of the phylum Verrucomicrobia with special cytoplasmic membrane, and proposal of Sulforoseuscoccusaceae fam. nov.</title>
        <authorList>
            <person name="Xi F."/>
        </authorList>
    </citation>
    <scope>NUCLEOTIDE SEQUENCE [LARGE SCALE GENOMIC DNA]</scope>
    <source>
        <strain evidence="4 5">T37</strain>
    </source>
</reference>
<dbReference type="InterPro" id="IPR023006">
    <property type="entry name" value="YchJ-like"/>
</dbReference>
<dbReference type="InterPro" id="IPR004027">
    <property type="entry name" value="SEC_C_motif"/>
</dbReference>
<evidence type="ECO:0000256" key="2">
    <source>
        <dbReference type="HAMAP-Rule" id="MF_00612"/>
    </source>
</evidence>
<dbReference type="Pfam" id="PF02810">
    <property type="entry name" value="SEC-C"/>
    <property type="match status" value="1"/>
</dbReference>
<gene>
    <name evidence="4" type="ORF">G3M56_013555</name>
</gene>
<organism evidence="4 5">
    <name type="scientific">Sulfuriroseicoccus oceanibius</name>
    <dbReference type="NCBI Taxonomy" id="2707525"/>
    <lineage>
        <taxon>Bacteria</taxon>
        <taxon>Pseudomonadati</taxon>
        <taxon>Verrucomicrobiota</taxon>
        <taxon>Verrucomicrobiia</taxon>
        <taxon>Verrucomicrobiales</taxon>
        <taxon>Verrucomicrobiaceae</taxon>
        <taxon>Sulfuriroseicoccus</taxon>
    </lineage>
</organism>
<evidence type="ECO:0000259" key="3">
    <source>
        <dbReference type="Pfam" id="PF17775"/>
    </source>
</evidence>
<dbReference type="Gene3D" id="3.10.450.50">
    <property type="match status" value="1"/>
</dbReference>
<dbReference type="PANTHER" id="PTHR33747">
    <property type="entry name" value="UPF0225 PROTEIN SCO1677"/>
    <property type="match status" value="1"/>
</dbReference>
<dbReference type="InterPro" id="IPR048469">
    <property type="entry name" value="YchJ-like_M"/>
</dbReference>
<evidence type="ECO:0000256" key="1">
    <source>
        <dbReference type="ARBA" id="ARBA00010839"/>
    </source>
</evidence>
<dbReference type="Proteomes" id="UP000475117">
    <property type="component" value="Chromosome"/>
</dbReference>
<sequence>MPDSYQRIRLLKDCPCGSGRNYGECCHPYHKGKAYPETAEQLMRSRYCAYFFRLTDYLVSTHHPDTRDKNLRDKLEEEIYDLNWVGLRIINSSKGQADDKTGKVEFSAGYFYLNEKLDLHEKSRFRRFKGKWKYLDAKG</sequence>
<dbReference type="KEGG" id="soa:G3M56_013555"/>
<comment type="similarity">
    <text evidence="1 2">Belongs to the UPF0225 family.</text>
</comment>
<proteinExistence type="inferred from homology"/>